<dbReference type="EMBL" id="JH173290">
    <property type="protein sequence ID" value="EHB16369.1"/>
    <property type="molecule type" value="Genomic_DNA"/>
</dbReference>
<dbReference type="STRING" id="10181.G5C4A8"/>
<evidence type="ECO:0000256" key="1">
    <source>
        <dbReference type="ARBA" id="ARBA00000428"/>
    </source>
</evidence>
<keyword evidence="7" id="KW-0560">Oxidoreductase</keyword>
<evidence type="ECO:0000256" key="5">
    <source>
        <dbReference type="ARBA" id="ARBA00022723"/>
    </source>
</evidence>
<evidence type="ECO:0000256" key="8">
    <source>
        <dbReference type="ARBA" id="ARBA00023004"/>
    </source>
</evidence>
<dbReference type="GO" id="GO:0010309">
    <property type="term" value="F:acireductone dioxygenase [iron(II)-requiring] activity"/>
    <property type="evidence" value="ECO:0007669"/>
    <property type="project" value="UniProtKB-EC"/>
</dbReference>
<dbReference type="Proteomes" id="UP000006813">
    <property type="component" value="Unassembled WGS sequence"/>
</dbReference>
<proteinExistence type="predicted"/>
<dbReference type="EC" id="1.13.11.54" evidence="10"/>
<evidence type="ECO:0000256" key="6">
    <source>
        <dbReference type="ARBA" id="ARBA00022964"/>
    </source>
</evidence>
<gene>
    <name evidence="11" type="ORF">GW7_12552</name>
</gene>
<evidence type="ECO:0000313" key="11">
    <source>
        <dbReference type="EMBL" id="EHB16369.1"/>
    </source>
</evidence>
<evidence type="ECO:0000256" key="2">
    <source>
        <dbReference type="ARBA" id="ARBA00001954"/>
    </source>
</evidence>
<dbReference type="PANTHER" id="PTHR23418">
    <property type="entry name" value="ACIREDUCTONE DIOXYGENASE"/>
    <property type="match status" value="1"/>
</dbReference>
<dbReference type="Gene3D" id="2.60.120.10">
    <property type="entry name" value="Jelly Rolls"/>
    <property type="match status" value="1"/>
</dbReference>
<keyword evidence="4" id="KW-0028">Amino-acid biosynthesis</keyword>
<dbReference type="PANTHER" id="PTHR23418:SF0">
    <property type="entry name" value="ACIREDUCTONE DIOXYGENASE"/>
    <property type="match status" value="1"/>
</dbReference>
<name>G5C4A8_HETGA</name>
<evidence type="ECO:0000256" key="9">
    <source>
        <dbReference type="ARBA" id="ARBA00023167"/>
    </source>
</evidence>
<sequence length="72" mass="8570">MFYEEHLHLDEDICYIFDDSGYFDERDKENKCIWILIEAGEMINLPAVLHYCFIVDGKSYVMAMLLFVEKPV</sequence>
<evidence type="ECO:0000256" key="7">
    <source>
        <dbReference type="ARBA" id="ARBA00023002"/>
    </source>
</evidence>
<accession>G5C4A8</accession>
<evidence type="ECO:0000313" key="12">
    <source>
        <dbReference type="Proteomes" id="UP000006813"/>
    </source>
</evidence>
<evidence type="ECO:0000256" key="10">
    <source>
        <dbReference type="ARBA" id="ARBA00039005"/>
    </source>
</evidence>
<comment type="cofactor">
    <cofactor evidence="2">
        <name>Fe(2+)</name>
        <dbReference type="ChEBI" id="CHEBI:29033"/>
    </cofactor>
</comment>
<comment type="catalytic activity">
    <reaction evidence="1">
        <text>1,2-dihydroxy-5-(methylsulfanyl)pent-1-en-3-one + O2 = 4-methylsulfanyl-2-oxobutanoate + formate + 2 H(+)</text>
        <dbReference type="Rhea" id="RHEA:24504"/>
        <dbReference type="ChEBI" id="CHEBI:15378"/>
        <dbReference type="ChEBI" id="CHEBI:15379"/>
        <dbReference type="ChEBI" id="CHEBI:15740"/>
        <dbReference type="ChEBI" id="CHEBI:16723"/>
        <dbReference type="ChEBI" id="CHEBI:49252"/>
        <dbReference type="EC" id="1.13.11.54"/>
    </reaction>
</comment>
<dbReference type="InterPro" id="IPR011051">
    <property type="entry name" value="RmlC_Cupin_sf"/>
</dbReference>
<dbReference type="AlphaFoldDB" id="G5C4A8"/>
<keyword evidence="6 11" id="KW-0223">Dioxygenase</keyword>
<evidence type="ECO:0000256" key="3">
    <source>
        <dbReference type="ARBA" id="ARBA00022596"/>
    </source>
</evidence>
<reference evidence="11 12" key="1">
    <citation type="journal article" date="2011" name="Nature">
        <title>Genome sequencing reveals insights into physiology and longevity of the naked mole rat.</title>
        <authorList>
            <person name="Kim E.B."/>
            <person name="Fang X."/>
            <person name="Fushan A.A."/>
            <person name="Huang Z."/>
            <person name="Lobanov A.V."/>
            <person name="Han L."/>
            <person name="Marino S.M."/>
            <person name="Sun X."/>
            <person name="Turanov A.A."/>
            <person name="Yang P."/>
            <person name="Yim S.H."/>
            <person name="Zhao X."/>
            <person name="Kasaikina M.V."/>
            <person name="Stoletzki N."/>
            <person name="Peng C."/>
            <person name="Polak P."/>
            <person name="Xiong Z."/>
            <person name="Kiezun A."/>
            <person name="Zhu Y."/>
            <person name="Chen Y."/>
            <person name="Kryukov G.V."/>
            <person name="Zhang Q."/>
            <person name="Peshkin L."/>
            <person name="Yang L."/>
            <person name="Bronson R.T."/>
            <person name="Buffenstein R."/>
            <person name="Wang B."/>
            <person name="Han C."/>
            <person name="Li Q."/>
            <person name="Chen L."/>
            <person name="Zhao W."/>
            <person name="Sunyaev S.R."/>
            <person name="Park T.J."/>
            <person name="Zhang G."/>
            <person name="Wang J."/>
            <person name="Gladyshev V.N."/>
        </authorList>
    </citation>
    <scope>NUCLEOTIDE SEQUENCE [LARGE SCALE GENOMIC DNA]</scope>
</reference>
<evidence type="ECO:0000256" key="4">
    <source>
        <dbReference type="ARBA" id="ARBA00022605"/>
    </source>
</evidence>
<keyword evidence="9" id="KW-0486">Methionine biosynthesis</keyword>
<dbReference type="GO" id="GO:0009086">
    <property type="term" value="P:methionine biosynthetic process"/>
    <property type="evidence" value="ECO:0007669"/>
    <property type="project" value="UniProtKB-KW"/>
</dbReference>
<dbReference type="SUPFAM" id="SSF51182">
    <property type="entry name" value="RmlC-like cupins"/>
    <property type="match status" value="1"/>
</dbReference>
<dbReference type="InParanoid" id="G5C4A8"/>
<keyword evidence="5" id="KW-0479">Metal-binding</keyword>
<dbReference type="Pfam" id="PF03079">
    <property type="entry name" value="ARD"/>
    <property type="match status" value="1"/>
</dbReference>
<keyword evidence="8" id="KW-0408">Iron</keyword>
<organism evidence="11 12">
    <name type="scientific">Heterocephalus glaber</name>
    <name type="common">Naked mole rat</name>
    <dbReference type="NCBI Taxonomy" id="10181"/>
    <lineage>
        <taxon>Eukaryota</taxon>
        <taxon>Metazoa</taxon>
        <taxon>Chordata</taxon>
        <taxon>Craniata</taxon>
        <taxon>Vertebrata</taxon>
        <taxon>Euteleostomi</taxon>
        <taxon>Mammalia</taxon>
        <taxon>Eutheria</taxon>
        <taxon>Euarchontoglires</taxon>
        <taxon>Glires</taxon>
        <taxon>Rodentia</taxon>
        <taxon>Hystricomorpha</taxon>
        <taxon>Bathyergidae</taxon>
        <taxon>Heterocephalus</taxon>
    </lineage>
</organism>
<dbReference type="InterPro" id="IPR004313">
    <property type="entry name" value="ARD"/>
</dbReference>
<keyword evidence="3" id="KW-0533">Nickel</keyword>
<dbReference type="GO" id="GO:0046872">
    <property type="term" value="F:metal ion binding"/>
    <property type="evidence" value="ECO:0007669"/>
    <property type="project" value="UniProtKB-KW"/>
</dbReference>
<dbReference type="InterPro" id="IPR014710">
    <property type="entry name" value="RmlC-like_jellyroll"/>
</dbReference>
<protein>
    <recommendedName>
        <fullName evidence="10">acireductone dioxygenase (Fe(2+)-requiring)</fullName>
        <ecNumber evidence="10">1.13.11.54</ecNumber>
    </recommendedName>
</protein>